<protein>
    <recommendedName>
        <fullName evidence="2">SpoVT-AbrB domain-containing protein</fullName>
    </recommendedName>
</protein>
<feature type="non-terminal residue" evidence="1">
    <location>
        <position position="1"/>
    </location>
</feature>
<gene>
    <name evidence="1" type="ORF">S03H2_40535</name>
</gene>
<reference evidence="1" key="1">
    <citation type="journal article" date="2014" name="Front. Microbiol.">
        <title>High frequency of phylogenetically diverse reductive dehalogenase-homologous genes in deep subseafloor sedimentary metagenomes.</title>
        <authorList>
            <person name="Kawai M."/>
            <person name="Futagami T."/>
            <person name="Toyoda A."/>
            <person name="Takaki Y."/>
            <person name="Nishi S."/>
            <person name="Hori S."/>
            <person name="Arai W."/>
            <person name="Tsubouchi T."/>
            <person name="Morono Y."/>
            <person name="Uchiyama I."/>
            <person name="Ito T."/>
            <person name="Fujiyama A."/>
            <person name="Inagaki F."/>
            <person name="Takami H."/>
        </authorList>
    </citation>
    <scope>NUCLEOTIDE SEQUENCE</scope>
    <source>
        <strain evidence="1">Expedition CK06-06</strain>
    </source>
</reference>
<name>X1GHL1_9ZZZZ</name>
<evidence type="ECO:0000313" key="1">
    <source>
        <dbReference type="EMBL" id="GAH57406.1"/>
    </source>
</evidence>
<sequence length="44" mass="5003">INFPRAIAMAMNFSKADPVEWEIEDKDTLILKRKKVSGAGQKRV</sequence>
<dbReference type="EMBL" id="BARU01025138">
    <property type="protein sequence ID" value="GAH57406.1"/>
    <property type="molecule type" value="Genomic_DNA"/>
</dbReference>
<organism evidence="1">
    <name type="scientific">marine sediment metagenome</name>
    <dbReference type="NCBI Taxonomy" id="412755"/>
    <lineage>
        <taxon>unclassified sequences</taxon>
        <taxon>metagenomes</taxon>
        <taxon>ecological metagenomes</taxon>
    </lineage>
</organism>
<accession>X1GHL1</accession>
<comment type="caution">
    <text evidence="1">The sequence shown here is derived from an EMBL/GenBank/DDBJ whole genome shotgun (WGS) entry which is preliminary data.</text>
</comment>
<evidence type="ECO:0008006" key="2">
    <source>
        <dbReference type="Google" id="ProtNLM"/>
    </source>
</evidence>
<proteinExistence type="predicted"/>
<dbReference type="AlphaFoldDB" id="X1GHL1"/>